<dbReference type="InterPro" id="IPR027417">
    <property type="entry name" value="P-loop_NTPase"/>
</dbReference>
<name>A0A225W253_9STRA</name>
<dbReference type="Pfam" id="PF21530">
    <property type="entry name" value="Pif1_2B_dom"/>
    <property type="match status" value="1"/>
</dbReference>
<feature type="domain" description="DNA helicase Pif1-like 2B" evidence="1">
    <location>
        <begin position="126"/>
        <end position="169"/>
    </location>
</feature>
<dbReference type="GO" id="GO:0006260">
    <property type="term" value="P:DNA replication"/>
    <property type="evidence" value="ECO:0007669"/>
    <property type="project" value="TreeGrafter"/>
</dbReference>
<evidence type="ECO:0000259" key="1">
    <source>
        <dbReference type="Pfam" id="PF21530"/>
    </source>
</evidence>
<evidence type="ECO:0000313" key="2">
    <source>
        <dbReference type="EMBL" id="OWZ11278.1"/>
    </source>
</evidence>
<reference evidence="3" key="1">
    <citation type="submission" date="2017-03" db="EMBL/GenBank/DDBJ databases">
        <title>Phytopthora megakarya and P. palmivora, two closely related causual agents of cacao black pod achieved similar genome size and gene model numbers by different mechanisms.</title>
        <authorList>
            <person name="Ali S."/>
            <person name="Shao J."/>
            <person name="Larry D.J."/>
            <person name="Kronmiller B."/>
            <person name="Shen D."/>
            <person name="Strem M.D."/>
            <person name="Melnick R.L."/>
            <person name="Guiltinan M.J."/>
            <person name="Tyler B.M."/>
            <person name="Meinhardt L.W."/>
            <person name="Bailey B.A."/>
        </authorList>
    </citation>
    <scope>NUCLEOTIDE SEQUENCE [LARGE SCALE GENOMIC DNA]</scope>
    <source>
        <strain evidence="3">zdho120</strain>
    </source>
</reference>
<dbReference type="GO" id="GO:0004386">
    <property type="term" value="F:helicase activity"/>
    <property type="evidence" value="ECO:0007669"/>
    <property type="project" value="UniProtKB-KW"/>
</dbReference>
<dbReference type="GO" id="GO:0005657">
    <property type="term" value="C:replication fork"/>
    <property type="evidence" value="ECO:0007669"/>
    <property type="project" value="TreeGrafter"/>
</dbReference>
<dbReference type="OrthoDB" id="114617at2759"/>
<keyword evidence="3" id="KW-1185">Reference proteome</keyword>
<dbReference type="AlphaFoldDB" id="A0A225W253"/>
<keyword evidence="2" id="KW-0347">Helicase</keyword>
<keyword evidence="2" id="KW-0378">Hydrolase</keyword>
<dbReference type="PANTHER" id="PTHR23274:SF51">
    <property type="entry name" value="OS03G0423850 PROTEIN"/>
    <property type="match status" value="1"/>
</dbReference>
<keyword evidence="2" id="KW-0547">Nucleotide-binding</keyword>
<dbReference type="SUPFAM" id="SSF52540">
    <property type="entry name" value="P-loop containing nucleoside triphosphate hydrolases"/>
    <property type="match status" value="1"/>
</dbReference>
<keyword evidence="2" id="KW-0067">ATP-binding</keyword>
<gene>
    <name evidence="2" type="ORF">PHMEG_00015729</name>
</gene>
<sequence>MREFSDFLLQVGEGRHDGHPVLGREYMELPGDMVISNHVEAPMKMKKLSQGMTRLIDHMYADVNNPEIATNEYFTNRAILTTTNAVIHKINAVAADRLPDEAREYLSTDSVEDDVNGDFFEPVVLHAVNLNGIPPHKLMLKKGIPIMMMRNLTPDLGLCNGTRLRIVDLKDHDNYDGRTGQHVLIPRIIFISDNDASEFPFRLHRKEFPVQPAFIMTINKTQGQTVQYHGLYLATTCFSHAIVALSRDSERARFKALIENAMAEEGGGGYTENIVYRQIFE</sequence>
<evidence type="ECO:0000313" key="3">
    <source>
        <dbReference type="Proteomes" id="UP000198211"/>
    </source>
</evidence>
<proteinExistence type="predicted"/>
<accession>A0A225W253</accession>
<dbReference type="PANTHER" id="PTHR23274">
    <property type="entry name" value="DNA HELICASE-RELATED"/>
    <property type="match status" value="1"/>
</dbReference>
<protein>
    <submittedName>
        <fullName evidence="2">Helitron helicase</fullName>
    </submittedName>
</protein>
<dbReference type="Proteomes" id="UP000198211">
    <property type="component" value="Unassembled WGS sequence"/>
</dbReference>
<dbReference type="InterPro" id="IPR049163">
    <property type="entry name" value="Pif1-like_2B_dom"/>
</dbReference>
<dbReference type="EMBL" id="NBNE01002175">
    <property type="protein sequence ID" value="OWZ11278.1"/>
    <property type="molecule type" value="Genomic_DNA"/>
</dbReference>
<comment type="caution">
    <text evidence="2">The sequence shown here is derived from an EMBL/GenBank/DDBJ whole genome shotgun (WGS) entry which is preliminary data.</text>
</comment>
<organism evidence="2 3">
    <name type="scientific">Phytophthora megakarya</name>
    <dbReference type="NCBI Taxonomy" id="4795"/>
    <lineage>
        <taxon>Eukaryota</taxon>
        <taxon>Sar</taxon>
        <taxon>Stramenopiles</taxon>
        <taxon>Oomycota</taxon>
        <taxon>Peronosporomycetes</taxon>
        <taxon>Peronosporales</taxon>
        <taxon>Peronosporaceae</taxon>
        <taxon>Phytophthora</taxon>
    </lineage>
</organism>